<protein>
    <submittedName>
        <fullName evidence="1">Uncharacterized protein</fullName>
    </submittedName>
</protein>
<evidence type="ECO:0000313" key="1">
    <source>
        <dbReference type="EMBL" id="KKM63772.1"/>
    </source>
</evidence>
<dbReference type="InterPro" id="IPR056209">
    <property type="entry name" value="SU10_adaptor"/>
</dbReference>
<name>A0A0F9M3G9_9ZZZZ</name>
<sequence length="222" mass="24480">MAVWSMTLLSVWDEVQLIAQDVTDRWGETQRNALVNSVVAQIAKDTRCLMQSATQSLVSGQAGYALPTACPGIQYVRRVYVSGNVVEPVDIGELDYYERDGIELNTGRTRWYARDGQIALTPTPGAAVTNGLVVHFAGLPETISADGDPIPLPADLEFAVVLGCARRVLGADGRADEALYREKLYREEIGKFILKGGEWQERRQDNVIDTDDDGLPVERRIV</sequence>
<reference evidence="1" key="1">
    <citation type="journal article" date="2015" name="Nature">
        <title>Complex archaea that bridge the gap between prokaryotes and eukaryotes.</title>
        <authorList>
            <person name="Spang A."/>
            <person name="Saw J.H."/>
            <person name="Jorgensen S.L."/>
            <person name="Zaremba-Niedzwiedzka K."/>
            <person name="Martijn J."/>
            <person name="Lind A.E."/>
            <person name="van Eijk R."/>
            <person name="Schleper C."/>
            <person name="Guy L."/>
            <person name="Ettema T.J."/>
        </authorList>
    </citation>
    <scope>NUCLEOTIDE SEQUENCE</scope>
</reference>
<dbReference type="Pfam" id="PF24175">
    <property type="entry name" value="SU10_adaptor"/>
    <property type="match status" value="1"/>
</dbReference>
<organism evidence="1">
    <name type="scientific">marine sediment metagenome</name>
    <dbReference type="NCBI Taxonomy" id="412755"/>
    <lineage>
        <taxon>unclassified sequences</taxon>
        <taxon>metagenomes</taxon>
        <taxon>ecological metagenomes</taxon>
    </lineage>
</organism>
<gene>
    <name evidence="1" type="ORF">LCGC14_1508100</name>
</gene>
<accession>A0A0F9M3G9</accession>
<dbReference type="AlphaFoldDB" id="A0A0F9M3G9"/>
<comment type="caution">
    <text evidence="1">The sequence shown here is derived from an EMBL/GenBank/DDBJ whole genome shotgun (WGS) entry which is preliminary data.</text>
</comment>
<proteinExistence type="predicted"/>
<dbReference type="EMBL" id="LAZR01011036">
    <property type="protein sequence ID" value="KKM63772.1"/>
    <property type="molecule type" value="Genomic_DNA"/>
</dbReference>